<protein>
    <submittedName>
        <fullName evidence="1">Uncharacterized protein</fullName>
    </submittedName>
</protein>
<gene>
    <name evidence="1" type="ORF">E3A20_21970</name>
</gene>
<feature type="non-terminal residue" evidence="1">
    <location>
        <position position="45"/>
    </location>
</feature>
<dbReference type="Proteomes" id="UP000321083">
    <property type="component" value="Unassembled WGS sequence"/>
</dbReference>
<evidence type="ECO:0000313" key="2">
    <source>
        <dbReference type="Proteomes" id="UP000321083"/>
    </source>
</evidence>
<dbReference type="EMBL" id="SRHE01000554">
    <property type="protein sequence ID" value="TWW08677.1"/>
    <property type="molecule type" value="Genomic_DNA"/>
</dbReference>
<name>A0A5C6M315_9PLAN</name>
<comment type="caution">
    <text evidence="1">The sequence shown here is derived from an EMBL/GenBank/DDBJ whole genome shotgun (WGS) entry which is preliminary data.</text>
</comment>
<organism evidence="1 2">
    <name type="scientific">Planctomyces bekefii</name>
    <dbReference type="NCBI Taxonomy" id="1653850"/>
    <lineage>
        <taxon>Bacteria</taxon>
        <taxon>Pseudomonadati</taxon>
        <taxon>Planctomycetota</taxon>
        <taxon>Planctomycetia</taxon>
        <taxon>Planctomycetales</taxon>
        <taxon>Planctomycetaceae</taxon>
        <taxon>Planctomyces</taxon>
    </lineage>
</organism>
<accession>A0A5C6M315</accession>
<keyword evidence="2" id="KW-1185">Reference proteome</keyword>
<dbReference type="AlphaFoldDB" id="A0A5C6M315"/>
<sequence length="45" mass="5168">MRYWTCAVGVLDRVSDLQQQLDFSPVSPLLASLSRRDRDESLMLV</sequence>
<evidence type="ECO:0000313" key="1">
    <source>
        <dbReference type="EMBL" id="TWW08677.1"/>
    </source>
</evidence>
<proteinExistence type="predicted"/>
<reference evidence="1 2" key="1">
    <citation type="submission" date="2019-08" db="EMBL/GenBank/DDBJ databases">
        <title>100 year-old enigma solved: identification of Planctomyces bekefii, the type genus and species of the phylum Planctomycetes.</title>
        <authorList>
            <person name="Svetlana D.N."/>
            <person name="Overmann J."/>
        </authorList>
    </citation>
    <scope>NUCLEOTIDE SEQUENCE [LARGE SCALE GENOMIC DNA]</scope>
    <source>
        <strain evidence="1">Phe10_nw2017</strain>
    </source>
</reference>
<reference evidence="1 2" key="2">
    <citation type="submission" date="2019-08" db="EMBL/GenBank/DDBJ databases">
        <authorList>
            <person name="Henke P."/>
        </authorList>
    </citation>
    <scope>NUCLEOTIDE SEQUENCE [LARGE SCALE GENOMIC DNA]</scope>
    <source>
        <strain evidence="1">Phe10_nw2017</strain>
    </source>
</reference>